<evidence type="ECO:0000259" key="2">
    <source>
        <dbReference type="Pfam" id="PF08239"/>
    </source>
</evidence>
<evidence type="ECO:0000313" key="4">
    <source>
        <dbReference type="Proteomes" id="UP000192907"/>
    </source>
</evidence>
<dbReference type="AlphaFoldDB" id="A0A1Y6BB84"/>
<dbReference type="OrthoDB" id="7054664at2"/>
<dbReference type="Proteomes" id="UP000192907">
    <property type="component" value="Unassembled WGS sequence"/>
</dbReference>
<dbReference type="Gene3D" id="2.30.30.40">
    <property type="entry name" value="SH3 Domains"/>
    <property type="match status" value="1"/>
</dbReference>
<proteinExistence type="predicted"/>
<feature type="domain" description="SH3b" evidence="2">
    <location>
        <begin position="31"/>
        <end position="78"/>
    </location>
</feature>
<protein>
    <submittedName>
        <fullName evidence="3">SH3 domain-containing protein</fullName>
    </submittedName>
</protein>
<feature type="chain" id="PRO_5013029001" evidence="1">
    <location>
        <begin position="23"/>
        <end position="171"/>
    </location>
</feature>
<keyword evidence="1" id="KW-0732">Signal</keyword>
<dbReference type="STRING" id="1513793.SAMN06296036_102113"/>
<keyword evidence="4" id="KW-1185">Reference proteome</keyword>
<feature type="signal peptide" evidence="1">
    <location>
        <begin position="1"/>
        <end position="22"/>
    </location>
</feature>
<evidence type="ECO:0000256" key="1">
    <source>
        <dbReference type="SAM" id="SignalP"/>
    </source>
</evidence>
<dbReference type="EMBL" id="FWZT01000002">
    <property type="protein sequence ID" value="SME94354.1"/>
    <property type="molecule type" value="Genomic_DNA"/>
</dbReference>
<organism evidence="3 4">
    <name type="scientific">Pseudobacteriovorax antillogorgiicola</name>
    <dbReference type="NCBI Taxonomy" id="1513793"/>
    <lineage>
        <taxon>Bacteria</taxon>
        <taxon>Pseudomonadati</taxon>
        <taxon>Bdellovibrionota</taxon>
        <taxon>Oligoflexia</taxon>
        <taxon>Oligoflexales</taxon>
        <taxon>Pseudobacteriovoracaceae</taxon>
        <taxon>Pseudobacteriovorax</taxon>
    </lineage>
</organism>
<evidence type="ECO:0000313" key="3">
    <source>
        <dbReference type="EMBL" id="SME94354.1"/>
    </source>
</evidence>
<name>A0A1Y6BB84_9BACT</name>
<reference evidence="4" key="1">
    <citation type="submission" date="2017-04" db="EMBL/GenBank/DDBJ databases">
        <authorList>
            <person name="Varghese N."/>
            <person name="Submissions S."/>
        </authorList>
    </citation>
    <scope>NUCLEOTIDE SEQUENCE [LARGE SCALE GENOMIC DNA]</scope>
    <source>
        <strain evidence="4">RKEM611</strain>
    </source>
</reference>
<accession>A0A1Y6BB84</accession>
<gene>
    <name evidence="3" type="ORF">SAMN06296036_102113</name>
</gene>
<dbReference type="Pfam" id="PF08239">
    <property type="entry name" value="SH3_3"/>
    <property type="match status" value="1"/>
</dbReference>
<dbReference type="InterPro" id="IPR003646">
    <property type="entry name" value="SH3-like_bac-type"/>
</dbReference>
<sequence>MKHLLSLAIVVVWLVGSTTSFASTLKVKKSEAKIYAEPKKSASVVTTIKKGDTVESLGRKGMYWKVKVGADKEGFVSVMSVKRQSGKASKLRSVIRKAAQDNRDQGNTSSIRSRSAVMGVRGLDASEQVAYAGNMKPDFRLVFRMEDRLVPEKRIMKLESAIEREISQKME</sequence>
<dbReference type="RefSeq" id="WP_132315532.1">
    <property type="nucleotide sequence ID" value="NZ_FWZT01000002.1"/>
</dbReference>